<dbReference type="Pfam" id="PF05739">
    <property type="entry name" value="SNARE"/>
    <property type="match status" value="1"/>
</dbReference>
<keyword evidence="8" id="KW-0175">Coiled coil</keyword>
<evidence type="ECO:0000256" key="9">
    <source>
        <dbReference type="ARBA" id="ARBA00023136"/>
    </source>
</evidence>
<evidence type="ECO:0000256" key="10">
    <source>
        <dbReference type="SAM" id="Phobius"/>
    </source>
</evidence>
<dbReference type="GO" id="GO:0006886">
    <property type="term" value="P:intracellular protein transport"/>
    <property type="evidence" value="ECO:0007669"/>
    <property type="project" value="InterPro"/>
</dbReference>
<dbReference type="GO" id="GO:0012505">
    <property type="term" value="C:endomembrane system"/>
    <property type="evidence" value="ECO:0007669"/>
    <property type="project" value="UniProtKB-SubCell"/>
</dbReference>
<dbReference type="AlphaFoldDB" id="A0AAE1F4M3"/>
<reference evidence="12" key="1">
    <citation type="submission" date="2023-10" db="EMBL/GenBank/DDBJ databases">
        <title>Genome assemblies of two species of porcelain crab, Petrolisthes cinctipes and Petrolisthes manimaculis (Anomura: Porcellanidae).</title>
        <authorList>
            <person name="Angst P."/>
        </authorList>
    </citation>
    <scope>NUCLEOTIDE SEQUENCE</scope>
    <source>
        <strain evidence="12">PB745_01</strain>
        <tissue evidence="12">Gill</tissue>
    </source>
</reference>
<name>A0AAE1F4M3_PETCI</name>
<evidence type="ECO:0000256" key="1">
    <source>
        <dbReference type="ARBA" id="ARBA00004184"/>
    </source>
</evidence>
<dbReference type="GO" id="GO:0000149">
    <property type="term" value="F:SNARE binding"/>
    <property type="evidence" value="ECO:0007669"/>
    <property type="project" value="TreeGrafter"/>
</dbReference>
<dbReference type="GO" id="GO:0006836">
    <property type="term" value="P:neurotransmitter transport"/>
    <property type="evidence" value="ECO:0007669"/>
    <property type="project" value="UniProtKB-KW"/>
</dbReference>
<dbReference type="InterPro" id="IPR006012">
    <property type="entry name" value="Syntaxin/epimorphin_CS"/>
</dbReference>
<dbReference type="SUPFAM" id="SSF47661">
    <property type="entry name" value="t-snare proteins"/>
    <property type="match status" value="1"/>
</dbReference>
<dbReference type="FunFam" id="1.20.5.110:FF:000022">
    <property type="entry name" value="Syntaxin 19"/>
    <property type="match status" value="1"/>
</dbReference>
<dbReference type="EMBL" id="JAWQEG010003310">
    <property type="protein sequence ID" value="KAK3866926.1"/>
    <property type="molecule type" value="Genomic_DNA"/>
</dbReference>
<evidence type="ECO:0000256" key="6">
    <source>
        <dbReference type="ARBA" id="ARBA00022775"/>
    </source>
</evidence>
<evidence type="ECO:0000256" key="4">
    <source>
        <dbReference type="ARBA" id="ARBA00022448"/>
    </source>
</evidence>
<evidence type="ECO:0000256" key="3">
    <source>
        <dbReference type="ARBA" id="ARBA00009063"/>
    </source>
</evidence>
<organism evidence="12 13">
    <name type="scientific">Petrolisthes cinctipes</name>
    <name type="common">Flat porcelain crab</name>
    <dbReference type="NCBI Taxonomy" id="88211"/>
    <lineage>
        <taxon>Eukaryota</taxon>
        <taxon>Metazoa</taxon>
        <taxon>Ecdysozoa</taxon>
        <taxon>Arthropoda</taxon>
        <taxon>Crustacea</taxon>
        <taxon>Multicrustacea</taxon>
        <taxon>Malacostraca</taxon>
        <taxon>Eumalacostraca</taxon>
        <taxon>Eucarida</taxon>
        <taxon>Decapoda</taxon>
        <taxon>Pleocyemata</taxon>
        <taxon>Anomura</taxon>
        <taxon>Galatheoidea</taxon>
        <taxon>Porcellanidae</taxon>
        <taxon>Petrolisthes</taxon>
    </lineage>
</organism>
<keyword evidence="6" id="KW-0532">Neurotransmitter transport</keyword>
<keyword evidence="5 10" id="KW-0812">Transmembrane</keyword>
<evidence type="ECO:0000256" key="7">
    <source>
        <dbReference type="ARBA" id="ARBA00022989"/>
    </source>
</evidence>
<keyword evidence="13" id="KW-1185">Reference proteome</keyword>
<evidence type="ECO:0000313" key="12">
    <source>
        <dbReference type="EMBL" id="KAK3866926.1"/>
    </source>
</evidence>
<dbReference type="GO" id="GO:0048278">
    <property type="term" value="P:vesicle docking"/>
    <property type="evidence" value="ECO:0007669"/>
    <property type="project" value="TreeGrafter"/>
</dbReference>
<dbReference type="PROSITE" id="PS50192">
    <property type="entry name" value="T_SNARE"/>
    <property type="match status" value="1"/>
</dbReference>
<dbReference type="GO" id="GO:0005484">
    <property type="term" value="F:SNAP receptor activity"/>
    <property type="evidence" value="ECO:0007669"/>
    <property type="project" value="InterPro"/>
</dbReference>
<dbReference type="GO" id="GO:0006906">
    <property type="term" value="P:vesicle fusion"/>
    <property type="evidence" value="ECO:0007669"/>
    <property type="project" value="TreeGrafter"/>
</dbReference>
<comment type="similarity">
    <text evidence="3">Belongs to the syntaxin family.</text>
</comment>
<protein>
    <recommendedName>
        <fullName evidence="11">t-SNARE coiled-coil homology domain-containing protein</fullName>
    </recommendedName>
</protein>
<dbReference type="GO" id="GO:0031201">
    <property type="term" value="C:SNARE complex"/>
    <property type="evidence" value="ECO:0007669"/>
    <property type="project" value="TreeGrafter"/>
</dbReference>
<evidence type="ECO:0000256" key="8">
    <source>
        <dbReference type="ARBA" id="ARBA00023054"/>
    </source>
</evidence>
<dbReference type="PANTHER" id="PTHR19957">
    <property type="entry name" value="SYNTAXIN"/>
    <property type="match status" value="1"/>
</dbReference>
<keyword evidence="4" id="KW-0813">Transport</keyword>
<sequence length="216" mass="24569">TNQQLEDIMAEFKVLATRVKKSINEIAQETQTIDGDNNNANQRIKKTQHSTLSRRFVDVMKEFNIVQTDYGDKCKSRLKRQLDITGRSVTEDELDDMLESGNVEIFSQGIIMETQQAKQQLADIEARHADIIKLENNIKELYELFMNMAVLVESQGEVVDRIENHVCQAQEYVATAKVETAQAVRYQTKARKKMILIGVCLAVLLLIVIIIIVVSV</sequence>
<dbReference type="GO" id="GO:0006887">
    <property type="term" value="P:exocytosis"/>
    <property type="evidence" value="ECO:0007669"/>
    <property type="project" value="TreeGrafter"/>
</dbReference>
<dbReference type="CDD" id="cd00179">
    <property type="entry name" value="SynN"/>
    <property type="match status" value="1"/>
</dbReference>
<dbReference type="InterPro" id="IPR000727">
    <property type="entry name" value="T_SNARE_dom"/>
</dbReference>
<feature type="domain" description="T-SNARE coiled-coil homology" evidence="11">
    <location>
        <begin position="121"/>
        <end position="183"/>
    </location>
</feature>
<accession>A0AAE1F4M3</accession>
<dbReference type="PANTHER" id="PTHR19957:SF307">
    <property type="entry name" value="PROTEIN SSO1-RELATED"/>
    <property type="match status" value="1"/>
</dbReference>
<dbReference type="InterPro" id="IPR006011">
    <property type="entry name" value="Syntaxin_N"/>
</dbReference>
<dbReference type="InterPro" id="IPR045242">
    <property type="entry name" value="Syntaxin"/>
</dbReference>
<comment type="caution">
    <text evidence="12">The sequence shown here is derived from an EMBL/GenBank/DDBJ whole genome shotgun (WGS) entry which is preliminary data.</text>
</comment>
<keyword evidence="9 10" id="KW-0472">Membrane</keyword>
<dbReference type="Gene3D" id="1.20.5.110">
    <property type="match status" value="1"/>
</dbReference>
<feature type="transmembrane region" description="Helical" evidence="10">
    <location>
        <begin position="195"/>
        <end position="214"/>
    </location>
</feature>
<dbReference type="SMART" id="SM00397">
    <property type="entry name" value="t_SNARE"/>
    <property type="match status" value="1"/>
</dbReference>
<comment type="subcellular location">
    <subcellularLocation>
        <location evidence="1">Endomembrane system</location>
        <topology evidence="1">Peripheral membrane protein</topology>
    </subcellularLocation>
    <subcellularLocation>
        <location evidence="2">Membrane</location>
        <topology evidence="2">Single-pass type IV membrane protein</topology>
    </subcellularLocation>
</comment>
<evidence type="ECO:0000259" key="11">
    <source>
        <dbReference type="PROSITE" id="PS50192"/>
    </source>
</evidence>
<gene>
    <name evidence="12" type="ORF">Pcinc_027557</name>
</gene>
<evidence type="ECO:0000313" key="13">
    <source>
        <dbReference type="Proteomes" id="UP001286313"/>
    </source>
</evidence>
<dbReference type="PROSITE" id="PS00914">
    <property type="entry name" value="SYNTAXIN"/>
    <property type="match status" value="1"/>
</dbReference>
<evidence type="ECO:0000256" key="5">
    <source>
        <dbReference type="ARBA" id="ARBA00022692"/>
    </source>
</evidence>
<dbReference type="Pfam" id="PF00804">
    <property type="entry name" value="Syntaxin"/>
    <property type="match status" value="1"/>
</dbReference>
<proteinExistence type="inferred from homology"/>
<dbReference type="InterPro" id="IPR010989">
    <property type="entry name" value="SNARE"/>
</dbReference>
<keyword evidence="7 10" id="KW-1133">Transmembrane helix</keyword>
<feature type="non-terminal residue" evidence="12">
    <location>
        <position position="1"/>
    </location>
</feature>
<dbReference type="GO" id="GO:0005886">
    <property type="term" value="C:plasma membrane"/>
    <property type="evidence" value="ECO:0007669"/>
    <property type="project" value="TreeGrafter"/>
</dbReference>
<dbReference type="Gene3D" id="1.20.58.70">
    <property type="match status" value="1"/>
</dbReference>
<dbReference type="Proteomes" id="UP001286313">
    <property type="component" value="Unassembled WGS sequence"/>
</dbReference>
<evidence type="ECO:0000256" key="2">
    <source>
        <dbReference type="ARBA" id="ARBA00004211"/>
    </source>
</evidence>